<organism evidence="2 3">
    <name type="scientific">Phialophora macrospora</name>
    <dbReference type="NCBI Taxonomy" id="1851006"/>
    <lineage>
        <taxon>Eukaryota</taxon>
        <taxon>Fungi</taxon>
        <taxon>Dikarya</taxon>
        <taxon>Ascomycota</taxon>
        <taxon>Pezizomycotina</taxon>
        <taxon>Eurotiomycetes</taxon>
        <taxon>Chaetothyriomycetidae</taxon>
        <taxon>Chaetothyriales</taxon>
        <taxon>Herpotrichiellaceae</taxon>
        <taxon>Phialophora</taxon>
    </lineage>
</organism>
<proteinExistence type="predicted"/>
<evidence type="ECO:0000313" key="3">
    <source>
        <dbReference type="Proteomes" id="UP000054266"/>
    </source>
</evidence>
<feature type="region of interest" description="Disordered" evidence="1">
    <location>
        <begin position="1"/>
        <end position="93"/>
    </location>
</feature>
<dbReference type="EMBL" id="KN846958">
    <property type="protein sequence ID" value="KIW68243.1"/>
    <property type="molecule type" value="Genomic_DNA"/>
</dbReference>
<gene>
    <name evidence="2" type="ORF">PV04_04200</name>
</gene>
<feature type="compositionally biased region" description="Low complexity" evidence="1">
    <location>
        <begin position="1"/>
        <end position="39"/>
    </location>
</feature>
<dbReference type="HOGENOM" id="CLU_1214601_0_0_1"/>
<sequence>MSPDTSTNITSSSSNMSSITSTNIPSSSSSISSITNTSSGFEPQRDNAHNTPNQQDRDQGQGPDSHGQAPQRAEGSTRPAVPPPGSHAAETKLHVEVTSIRARYDCCGTRLSTLRGQWEDLSTRVRQAGRAPTGHQVMETTAALLTTNRQLVADLMALKGDAEALLAKLETGYGGAVDGRKPDWYEGAIVALRRAVNVRKLCVLLELMNLVTAGPLQRSVKRAYGLGE</sequence>
<protein>
    <submittedName>
        <fullName evidence="2">Uncharacterized protein</fullName>
    </submittedName>
</protein>
<evidence type="ECO:0000313" key="2">
    <source>
        <dbReference type="EMBL" id="KIW68243.1"/>
    </source>
</evidence>
<evidence type="ECO:0000256" key="1">
    <source>
        <dbReference type="SAM" id="MobiDB-lite"/>
    </source>
</evidence>
<name>A0A0D2FJF3_9EURO</name>
<dbReference type="Proteomes" id="UP000054266">
    <property type="component" value="Unassembled WGS sequence"/>
</dbReference>
<accession>A0A0D2FJF3</accession>
<reference evidence="2 3" key="1">
    <citation type="submission" date="2015-01" db="EMBL/GenBank/DDBJ databases">
        <title>The Genome Sequence of Capronia semiimmersa CBS27337.</title>
        <authorList>
            <consortium name="The Broad Institute Genomics Platform"/>
            <person name="Cuomo C."/>
            <person name="de Hoog S."/>
            <person name="Gorbushina A."/>
            <person name="Stielow B."/>
            <person name="Teixiera M."/>
            <person name="Abouelleil A."/>
            <person name="Chapman S.B."/>
            <person name="Priest M."/>
            <person name="Young S.K."/>
            <person name="Wortman J."/>
            <person name="Nusbaum C."/>
            <person name="Birren B."/>
        </authorList>
    </citation>
    <scope>NUCLEOTIDE SEQUENCE [LARGE SCALE GENOMIC DNA]</scope>
    <source>
        <strain evidence="2 3">CBS 27337</strain>
    </source>
</reference>
<keyword evidence="3" id="KW-1185">Reference proteome</keyword>
<dbReference type="AlphaFoldDB" id="A0A0D2FJF3"/>